<evidence type="ECO:0000313" key="2">
    <source>
        <dbReference type="Proteomes" id="UP000192582"/>
    </source>
</evidence>
<dbReference type="Proteomes" id="UP000192582">
    <property type="component" value="Unassembled WGS sequence"/>
</dbReference>
<protein>
    <submittedName>
        <fullName evidence="1">Uncharacterized protein</fullName>
    </submittedName>
</protein>
<evidence type="ECO:0000313" key="1">
    <source>
        <dbReference type="EMBL" id="SMB79694.1"/>
    </source>
</evidence>
<gene>
    <name evidence="1" type="ORF">SAMN00790413_05306</name>
</gene>
<proteinExistence type="predicted"/>
<accession>A0A1W1UFY2</accession>
<dbReference type="RefSeq" id="WP_084045548.1">
    <property type="nucleotide sequence ID" value="NZ_FWWU01000004.1"/>
</dbReference>
<name>A0A1W1UFY2_9DEIO</name>
<dbReference type="OrthoDB" id="70372at2"/>
<organism evidence="1 2">
    <name type="scientific">Deinococcus hopiensis KR-140</name>
    <dbReference type="NCBI Taxonomy" id="695939"/>
    <lineage>
        <taxon>Bacteria</taxon>
        <taxon>Thermotogati</taxon>
        <taxon>Deinococcota</taxon>
        <taxon>Deinococci</taxon>
        <taxon>Deinococcales</taxon>
        <taxon>Deinococcaceae</taxon>
        <taxon>Deinococcus</taxon>
    </lineage>
</organism>
<reference evidence="1 2" key="1">
    <citation type="submission" date="2017-04" db="EMBL/GenBank/DDBJ databases">
        <authorList>
            <person name="Afonso C.L."/>
            <person name="Miller P.J."/>
            <person name="Scott M.A."/>
            <person name="Spackman E."/>
            <person name="Goraichik I."/>
            <person name="Dimitrov K.M."/>
            <person name="Suarez D.L."/>
            <person name="Swayne D.E."/>
        </authorList>
    </citation>
    <scope>NUCLEOTIDE SEQUENCE [LARGE SCALE GENOMIC DNA]</scope>
    <source>
        <strain evidence="1 2">KR-140</strain>
    </source>
</reference>
<dbReference type="AlphaFoldDB" id="A0A1W1UFY2"/>
<dbReference type="STRING" id="695939.SAMN00790413_05306"/>
<dbReference type="EMBL" id="FWWU01000004">
    <property type="protein sequence ID" value="SMB79694.1"/>
    <property type="molecule type" value="Genomic_DNA"/>
</dbReference>
<keyword evidence="2" id="KW-1185">Reference proteome</keyword>
<sequence length="114" mass="12400">MRPGTVYTLERGEALLGRLTVVESGMFAIRCTFGAAPAFAPYRPLFEEDAFLAERMAGDDDSALLEEAEAVLERLLALGLVLRREGGGVYRGALISIEGNQASFRPLDPEEQPL</sequence>